<protein>
    <recommendedName>
        <fullName evidence="4">Secreted protein</fullName>
    </recommendedName>
</protein>
<proteinExistence type="predicted"/>
<keyword evidence="1" id="KW-0732">Signal</keyword>
<name>A0ABU7SGQ4_9ACTN</name>
<sequence length="126" mass="13120">MERESKVKKRLAAVVGVMALGLFSSVSPATAAADDSVGVLINQRTCKTESPRQIVLVHSSGSITCYGGTVGRLSLNGRYVQTVHAGGYHGAIGWSNGSSGGHIILEPGAVEVVGRNCTWLEIRPAS</sequence>
<accession>A0ABU7SGQ4</accession>
<evidence type="ECO:0000313" key="3">
    <source>
        <dbReference type="Proteomes" id="UP001339911"/>
    </source>
</evidence>
<feature type="chain" id="PRO_5046119798" description="Secreted protein" evidence="1">
    <location>
        <begin position="32"/>
        <end position="126"/>
    </location>
</feature>
<dbReference type="EMBL" id="JAZGQL010000014">
    <property type="protein sequence ID" value="MEE6309138.1"/>
    <property type="molecule type" value="Genomic_DNA"/>
</dbReference>
<keyword evidence="3" id="KW-1185">Reference proteome</keyword>
<reference evidence="2 3" key="1">
    <citation type="submission" date="2024-01" db="EMBL/GenBank/DDBJ databases">
        <title>Genome insights into Plantactinospora veratri sp. nov.</title>
        <authorList>
            <person name="Wang L."/>
        </authorList>
    </citation>
    <scope>NUCLEOTIDE SEQUENCE [LARGE SCALE GENOMIC DNA]</scope>
    <source>
        <strain evidence="2 3">NEAU-FHS4</strain>
    </source>
</reference>
<gene>
    <name evidence="2" type="ORF">V1634_20065</name>
</gene>
<feature type="signal peptide" evidence="1">
    <location>
        <begin position="1"/>
        <end position="31"/>
    </location>
</feature>
<evidence type="ECO:0008006" key="4">
    <source>
        <dbReference type="Google" id="ProtNLM"/>
    </source>
</evidence>
<organism evidence="2 3">
    <name type="scientific">Plantactinospora veratri</name>
    <dbReference type="NCBI Taxonomy" id="1436122"/>
    <lineage>
        <taxon>Bacteria</taxon>
        <taxon>Bacillati</taxon>
        <taxon>Actinomycetota</taxon>
        <taxon>Actinomycetes</taxon>
        <taxon>Micromonosporales</taxon>
        <taxon>Micromonosporaceae</taxon>
        <taxon>Plantactinospora</taxon>
    </lineage>
</organism>
<evidence type="ECO:0000256" key="1">
    <source>
        <dbReference type="SAM" id="SignalP"/>
    </source>
</evidence>
<comment type="caution">
    <text evidence="2">The sequence shown here is derived from an EMBL/GenBank/DDBJ whole genome shotgun (WGS) entry which is preliminary data.</text>
</comment>
<evidence type="ECO:0000313" key="2">
    <source>
        <dbReference type="EMBL" id="MEE6309138.1"/>
    </source>
</evidence>
<dbReference type="Proteomes" id="UP001339911">
    <property type="component" value="Unassembled WGS sequence"/>
</dbReference>